<protein>
    <submittedName>
        <fullName evidence="5">ABC transporter substrate-binding protein</fullName>
    </submittedName>
</protein>
<accession>A0A9E8ZF84</accession>
<dbReference type="Pfam" id="PF09084">
    <property type="entry name" value="NMT1"/>
    <property type="match status" value="1"/>
</dbReference>
<comment type="subcellular location">
    <subcellularLocation>
        <location evidence="1">Periplasm</location>
    </subcellularLocation>
</comment>
<evidence type="ECO:0000256" key="2">
    <source>
        <dbReference type="ARBA" id="ARBA00010742"/>
    </source>
</evidence>
<evidence type="ECO:0000256" key="1">
    <source>
        <dbReference type="ARBA" id="ARBA00004418"/>
    </source>
</evidence>
<evidence type="ECO:0000313" key="5">
    <source>
        <dbReference type="EMBL" id="WAL62068.1"/>
    </source>
</evidence>
<dbReference type="Proteomes" id="UP001163152">
    <property type="component" value="Chromosome"/>
</dbReference>
<dbReference type="EMBL" id="CP113797">
    <property type="protein sequence ID" value="WAL62068.1"/>
    <property type="molecule type" value="Genomic_DNA"/>
</dbReference>
<sequence>MVIAFIANSLVLISCVPQINAPLLRVGIPKWIGFTPFQLAEELQYYQDTSIRLLEYPSGPDLIQAFRNGEVEVMGTTMGTSMLLSEADPTLKVILVTDSSHGADVILSKPSIASLKDLAGQRIGLEASEVAAFMLNRALERVGLSVNDVQLVLLSLSEQETAFEQGKVDALVTYDPTRSHLLALGAKQLFDSSQIPGEIVDVIIARDTVLSRQQRSVQSLVNGWFKAHRYFQQRPKAAASRIAPLQNLSSEEYLNSLKGLQFPNLAKNQQLLGNPNSTLIKGAKQLSEIMQRQNLLKTSVDPASLIDDRFVKNLKL</sequence>
<dbReference type="Gene3D" id="3.40.190.10">
    <property type="entry name" value="Periplasmic binding protein-like II"/>
    <property type="match status" value="2"/>
</dbReference>
<organism evidence="5 6">
    <name type="scientific">Thermocoleostomius sinensis A174</name>
    <dbReference type="NCBI Taxonomy" id="2016057"/>
    <lineage>
        <taxon>Bacteria</taxon>
        <taxon>Bacillati</taxon>
        <taxon>Cyanobacteriota</taxon>
        <taxon>Cyanophyceae</taxon>
        <taxon>Oculatellales</taxon>
        <taxon>Oculatellaceae</taxon>
        <taxon>Thermocoleostomius</taxon>
    </lineage>
</organism>
<keyword evidence="6" id="KW-1185">Reference proteome</keyword>
<dbReference type="PANTHER" id="PTHR30024:SF47">
    <property type="entry name" value="TAURINE-BINDING PERIPLASMIC PROTEIN"/>
    <property type="match status" value="1"/>
</dbReference>
<dbReference type="KEGG" id="tsin:OXH18_08810"/>
<dbReference type="SUPFAM" id="SSF53850">
    <property type="entry name" value="Periplasmic binding protein-like II"/>
    <property type="match status" value="1"/>
</dbReference>
<keyword evidence="3" id="KW-0732">Signal</keyword>
<evidence type="ECO:0000256" key="3">
    <source>
        <dbReference type="ARBA" id="ARBA00022729"/>
    </source>
</evidence>
<feature type="domain" description="SsuA/THI5-like" evidence="4">
    <location>
        <begin position="33"/>
        <end position="238"/>
    </location>
</feature>
<gene>
    <name evidence="5" type="ORF">OXH18_08810</name>
</gene>
<dbReference type="AlphaFoldDB" id="A0A9E8ZF84"/>
<dbReference type="GO" id="GO:0042597">
    <property type="term" value="C:periplasmic space"/>
    <property type="evidence" value="ECO:0007669"/>
    <property type="project" value="UniProtKB-SubCell"/>
</dbReference>
<dbReference type="InterPro" id="IPR015168">
    <property type="entry name" value="SsuA/THI5"/>
</dbReference>
<dbReference type="RefSeq" id="WP_268612159.1">
    <property type="nucleotide sequence ID" value="NZ_CP113797.1"/>
</dbReference>
<dbReference type="PANTHER" id="PTHR30024">
    <property type="entry name" value="ALIPHATIC SULFONATES-BINDING PROTEIN-RELATED"/>
    <property type="match status" value="1"/>
</dbReference>
<reference evidence="5" key="1">
    <citation type="submission" date="2022-12" db="EMBL/GenBank/DDBJ databases">
        <title>Polyphasic identification of a Novel Hot-Spring Cyanobacterium Ocullathermofonsia sinensis gen nov. sp. nov. and Genomic Insights on its Adaptations to the Thermal Habitat.</title>
        <authorList>
            <person name="Daroch M."/>
            <person name="Tang J."/>
            <person name="Jiang Y."/>
        </authorList>
    </citation>
    <scope>NUCLEOTIDE SEQUENCE</scope>
    <source>
        <strain evidence="5">PKUAC-SCTA174</strain>
    </source>
</reference>
<proteinExistence type="inferred from homology"/>
<comment type="similarity">
    <text evidence="2">Belongs to the bacterial solute-binding protein SsuA/TauA family.</text>
</comment>
<evidence type="ECO:0000259" key="4">
    <source>
        <dbReference type="Pfam" id="PF09084"/>
    </source>
</evidence>
<name>A0A9E8ZF84_9CYAN</name>
<evidence type="ECO:0000313" key="6">
    <source>
        <dbReference type="Proteomes" id="UP001163152"/>
    </source>
</evidence>